<dbReference type="InterPro" id="IPR002035">
    <property type="entry name" value="VWF_A"/>
</dbReference>
<feature type="domain" description="VWFA" evidence="4">
    <location>
        <begin position="110"/>
        <end position="219"/>
    </location>
</feature>
<keyword evidence="1" id="KW-1133">Transmembrane helix</keyword>
<dbReference type="CDD" id="cd00198">
    <property type="entry name" value="vWFA"/>
    <property type="match status" value="1"/>
</dbReference>
<dbReference type="KEGG" id="lcre:Pla8534_11420"/>
<evidence type="ECO:0000313" key="6">
    <source>
        <dbReference type="Proteomes" id="UP000317648"/>
    </source>
</evidence>
<dbReference type="OrthoDB" id="251556at2"/>
<dbReference type="InterPro" id="IPR011933">
    <property type="entry name" value="Double_TM_dom"/>
</dbReference>
<gene>
    <name evidence="5" type="ORF">Pla8534_11420</name>
</gene>
<evidence type="ECO:0000259" key="3">
    <source>
        <dbReference type="Pfam" id="PF07705"/>
    </source>
</evidence>
<evidence type="ECO:0000256" key="1">
    <source>
        <dbReference type="SAM" id="Phobius"/>
    </source>
</evidence>
<dbReference type="Pfam" id="PF07584">
    <property type="entry name" value="BatA"/>
    <property type="match status" value="1"/>
</dbReference>
<dbReference type="InterPro" id="IPR013783">
    <property type="entry name" value="Ig-like_fold"/>
</dbReference>
<dbReference type="Gene3D" id="3.40.50.880">
    <property type="match status" value="1"/>
</dbReference>
<dbReference type="Pfam" id="PF07705">
    <property type="entry name" value="CARDB"/>
    <property type="match status" value="1"/>
</dbReference>
<dbReference type="NCBIfam" id="TIGR02226">
    <property type="entry name" value="two_anch"/>
    <property type="match status" value="1"/>
</dbReference>
<dbReference type="InterPro" id="IPR036465">
    <property type="entry name" value="vWFA_dom_sf"/>
</dbReference>
<dbReference type="InterPro" id="IPR011635">
    <property type="entry name" value="CARDB"/>
</dbReference>
<dbReference type="PANTHER" id="PTHR37464:SF1">
    <property type="entry name" value="BLL2463 PROTEIN"/>
    <property type="match status" value="1"/>
</dbReference>
<dbReference type="PANTHER" id="PTHR37464">
    <property type="entry name" value="BLL2463 PROTEIN"/>
    <property type="match status" value="1"/>
</dbReference>
<name>A0A518DNF0_9BACT</name>
<reference evidence="5 6" key="1">
    <citation type="submission" date="2019-02" db="EMBL/GenBank/DDBJ databases">
        <title>Deep-cultivation of Planctomycetes and their phenomic and genomic characterization uncovers novel biology.</title>
        <authorList>
            <person name="Wiegand S."/>
            <person name="Jogler M."/>
            <person name="Boedeker C."/>
            <person name="Pinto D."/>
            <person name="Vollmers J."/>
            <person name="Rivas-Marin E."/>
            <person name="Kohn T."/>
            <person name="Peeters S.H."/>
            <person name="Heuer A."/>
            <person name="Rast P."/>
            <person name="Oberbeckmann S."/>
            <person name="Bunk B."/>
            <person name="Jeske O."/>
            <person name="Meyerdierks A."/>
            <person name="Storesund J.E."/>
            <person name="Kallscheuer N."/>
            <person name="Luecker S."/>
            <person name="Lage O.M."/>
            <person name="Pohl T."/>
            <person name="Merkel B.J."/>
            <person name="Hornburger P."/>
            <person name="Mueller R.-W."/>
            <person name="Bruemmer F."/>
            <person name="Labrenz M."/>
            <person name="Spormann A.M."/>
            <person name="Op den Camp H."/>
            <person name="Overmann J."/>
            <person name="Amann R."/>
            <person name="Jetten M.S.M."/>
            <person name="Mascher T."/>
            <person name="Medema M.H."/>
            <person name="Devos D.P."/>
            <person name="Kaster A.-K."/>
            <person name="Ovreas L."/>
            <person name="Rohde M."/>
            <person name="Galperin M.Y."/>
            <person name="Jogler C."/>
        </authorList>
    </citation>
    <scope>NUCLEOTIDE SEQUENCE [LARGE SCALE GENOMIC DNA]</scope>
    <source>
        <strain evidence="5 6">Pla85_3_4</strain>
    </source>
</reference>
<dbReference type="Gene3D" id="3.40.50.410">
    <property type="entry name" value="von Willebrand factor, type A domain"/>
    <property type="match status" value="1"/>
</dbReference>
<dbReference type="InterPro" id="IPR029062">
    <property type="entry name" value="Class_I_gatase-like"/>
</dbReference>
<keyword evidence="1" id="KW-0812">Transmembrane</keyword>
<feature type="transmembrane region" description="Helical" evidence="1">
    <location>
        <begin position="69"/>
        <end position="91"/>
    </location>
</feature>
<dbReference type="EMBL" id="CP036433">
    <property type="protein sequence ID" value="QDU93362.1"/>
    <property type="molecule type" value="Genomic_DNA"/>
</dbReference>
<dbReference type="InterPro" id="IPR024163">
    <property type="entry name" value="Aerotolerance_reg_N"/>
</dbReference>
<dbReference type="Proteomes" id="UP000317648">
    <property type="component" value="Chromosome"/>
</dbReference>
<accession>A0A518DNF0</accession>
<dbReference type="Pfam" id="PF13519">
    <property type="entry name" value="VWA_2"/>
    <property type="match status" value="1"/>
</dbReference>
<organism evidence="5 6">
    <name type="scientific">Lignipirellula cremea</name>
    <dbReference type="NCBI Taxonomy" id="2528010"/>
    <lineage>
        <taxon>Bacteria</taxon>
        <taxon>Pseudomonadati</taxon>
        <taxon>Planctomycetota</taxon>
        <taxon>Planctomycetia</taxon>
        <taxon>Pirellulales</taxon>
        <taxon>Pirellulaceae</taxon>
        <taxon>Lignipirellula</taxon>
    </lineage>
</organism>
<feature type="domain" description="Aerotolerance regulator N-terminal" evidence="2">
    <location>
        <begin position="16"/>
        <end position="89"/>
    </location>
</feature>
<sequence length="726" mass="81034">MSFLLHFSPLIAFWPFASGLMLLWAAAAALPILIHLWNRRRYRETTWAAMEYLLAAMKKNSRRIHVEQWLLLLIRVAILLLLAAAVADPFWPFLRSLTGALATGGQTHWVIVIDGSYSMDYRRGDESLFEKAKAQAAQVVAEGKQGDAFTLLLMGNPPQTIIADPAFDPGDVQDEIQSLRLSHGGANLSASLAEIRNLVGNAAEKHARLSDYRVCLFTDLGRNTWEEAASEPVARQLQSLAESGALLLFPLGDEGRENLVIESLALGSSLASLGRETTLTFSVHNLGEQPRTTQAKLLVDGRPVFERTIELAADETRQLEVRHQFETAGDHLVEAQLDDPRLEIDNHRYLSVPVRESIRALCVAGRRETAEFMQLNLNPFQAERPYVHAETADETALLERNLNDYDCLFVANLARFGRDEASVLRQFVDAGGGLVLFLGDRVQPEAYNEVLAAEERLLPARLGGLATGQFTLTALGKESPVVQPFVANPQSGLFHLPTHRYFRLEPFDEKTVRPALWFDSGDPALLEEKRGRGRVLLWATAASTQSLDRDEIPPREWTLLPLWRNYPVLYQQLLHAAVAGRNENRNVAVGEPLEDALYGVAAHVPLSLVSPGGRSERVPMTVQGEVNRWHYDSTWTSGVYEARYGAPLSLSRLYAVNLDTRESNLEKMERSELPPALQSDYSFEDLQTPSLPGKTRPELFRWVLGALLLLLLTETWLARRFGGSRS</sequence>
<evidence type="ECO:0008006" key="7">
    <source>
        <dbReference type="Google" id="ProtNLM"/>
    </source>
</evidence>
<dbReference type="RefSeq" id="WP_145050108.1">
    <property type="nucleotide sequence ID" value="NZ_CP036433.1"/>
</dbReference>
<feature type="domain" description="CARDB" evidence="3">
    <location>
        <begin position="258"/>
        <end position="338"/>
    </location>
</feature>
<evidence type="ECO:0000313" key="5">
    <source>
        <dbReference type="EMBL" id="QDU93362.1"/>
    </source>
</evidence>
<evidence type="ECO:0000259" key="4">
    <source>
        <dbReference type="Pfam" id="PF13519"/>
    </source>
</evidence>
<protein>
    <recommendedName>
        <fullName evidence="7">VWFA domain-containing protein</fullName>
    </recommendedName>
</protein>
<dbReference type="Gene3D" id="2.60.40.10">
    <property type="entry name" value="Immunoglobulins"/>
    <property type="match status" value="1"/>
</dbReference>
<keyword evidence="6" id="KW-1185">Reference proteome</keyword>
<evidence type="ECO:0000259" key="2">
    <source>
        <dbReference type="Pfam" id="PF07584"/>
    </source>
</evidence>
<keyword evidence="1" id="KW-0472">Membrane</keyword>
<feature type="transmembrane region" description="Helical" evidence="1">
    <location>
        <begin position="12"/>
        <end position="34"/>
    </location>
</feature>
<dbReference type="AlphaFoldDB" id="A0A518DNF0"/>
<dbReference type="SUPFAM" id="SSF52317">
    <property type="entry name" value="Class I glutamine amidotransferase-like"/>
    <property type="match status" value="1"/>
</dbReference>
<dbReference type="SUPFAM" id="SSF53300">
    <property type="entry name" value="vWA-like"/>
    <property type="match status" value="1"/>
</dbReference>
<proteinExistence type="predicted"/>